<proteinExistence type="predicted"/>
<dbReference type="PANTHER" id="PTHR11799:SF12">
    <property type="entry name" value="PARAOXONASE-RELATED"/>
    <property type="match status" value="1"/>
</dbReference>
<evidence type="ECO:0008006" key="3">
    <source>
        <dbReference type="Google" id="ProtNLM"/>
    </source>
</evidence>
<dbReference type="InterPro" id="IPR011042">
    <property type="entry name" value="6-blade_b-propeller_TolB-like"/>
</dbReference>
<dbReference type="PANTHER" id="PTHR11799">
    <property type="entry name" value="PARAOXONASE"/>
    <property type="match status" value="1"/>
</dbReference>
<organism evidence="1 2">
    <name type="scientific">Marasmiellus scandens</name>
    <dbReference type="NCBI Taxonomy" id="2682957"/>
    <lineage>
        <taxon>Eukaryota</taxon>
        <taxon>Fungi</taxon>
        <taxon>Dikarya</taxon>
        <taxon>Basidiomycota</taxon>
        <taxon>Agaricomycotina</taxon>
        <taxon>Agaricomycetes</taxon>
        <taxon>Agaricomycetidae</taxon>
        <taxon>Agaricales</taxon>
        <taxon>Marasmiineae</taxon>
        <taxon>Omphalotaceae</taxon>
        <taxon>Marasmiellus</taxon>
    </lineage>
</organism>
<dbReference type="Gene3D" id="2.120.10.30">
    <property type="entry name" value="TolB, C-terminal domain"/>
    <property type="match status" value="1"/>
</dbReference>
<dbReference type="Proteomes" id="UP001498398">
    <property type="component" value="Unassembled WGS sequence"/>
</dbReference>
<sequence>MAGTLTTIFVLILAIAIGIYQFYVSPLLARHGYGRIVEPVGNSDCSTVPELKACEKIVLHEPTGVLYLACSTPGNRLKWIPAIDAYEENAHDDYVATYDPSTGKVTPLQFENFESDRGFSSHGMDVVPSTANRDELFVYLINHRSPLDGKNPKLVGADSVIEIFKTRVTSNSLVHVATVQHPVISTPNDLVGYGDGKSFYFTNDHGSLKTGALRDLKNVVSSVASVGYCHTEEGCSLVVPRIHAANGIAKAPNNTIYVASTAGASVSVFERQEDSSLVLTDFIQVDVPLDNLSLDANGALWGAGFPKSSAMMNHMKDPSFPSPSRGVKITINTGPGSFYGEKYKVEKGFEDDGTIASGTTTIAYDPLRRRLFAHGLAANSLAICKI</sequence>
<gene>
    <name evidence="1" type="ORF">VKT23_000920</name>
</gene>
<comment type="caution">
    <text evidence="1">The sequence shown here is derived from an EMBL/GenBank/DDBJ whole genome shotgun (WGS) entry which is preliminary data.</text>
</comment>
<reference evidence="1 2" key="1">
    <citation type="submission" date="2024-01" db="EMBL/GenBank/DDBJ databases">
        <title>A draft genome for the cacao thread blight pathogen Marasmiellus scandens.</title>
        <authorList>
            <person name="Baruah I.K."/>
            <person name="Leung J."/>
            <person name="Bukari Y."/>
            <person name="Amoako-Attah I."/>
            <person name="Meinhardt L.W."/>
            <person name="Bailey B.A."/>
            <person name="Cohen S.P."/>
        </authorList>
    </citation>
    <scope>NUCLEOTIDE SEQUENCE [LARGE SCALE GENOMIC DNA]</scope>
    <source>
        <strain evidence="1 2">GH-19</strain>
    </source>
</reference>
<name>A0ABR1K5I8_9AGAR</name>
<keyword evidence="2" id="KW-1185">Reference proteome</keyword>
<accession>A0ABR1K5I8</accession>
<evidence type="ECO:0000313" key="1">
    <source>
        <dbReference type="EMBL" id="KAK7472813.1"/>
    </source>
</evidence>
<dbReference type="SUPFAM" id="SSF63829">
    <property type="entry name" value="Calcium-dependent phosphotriesterase"/>
    <property type="match status" value="1"/>
</dbReference>
<evidence type="ECO:0000313" key="2">
    <source>
        <dbReference type="Proteomes" id="UP001498398"/>
    </source>
</evidence>
<protein>
    <recommendedName>
        <fullName evidence="3">Serum paraoxonase/arylesterase</fullName>
    </recommendedName>
</protein>
<dbReference type="InterPro" id="IPR051288">
    <property type="entry name" value="Serum_paraoxonase/arylesterase"/>
</dbReference>
<dbReference type="EMBL" id="JBANRG010000001">
    <property type="protein sequence ID" value="KAK7472813.1"/>
    <property type="molecule type" value="Genomic_DNA"/>
</dbReference>